<dbReference type="InterPro" id="IPR029061">
    <property type="entry name" value="THDP-binding"/>
</dbReference>
<dbReference type="PANTHER" id="PTHR43825:SF1">
    <property type="entry name" value="TRANSKETOLASE-LIKE PYRIMIDINE-BINDING DOMAIN-CONTAINING PROTEIN"/>
    <property type="match status" value="1"/>
</dbReference>
<dbReference type="RefSeq" id="WP_086073583.1">
    <property type="nucleotide sequence ID" value="NZ_CP021109.1"/>
</dbReference>
<dbReference type="Gene3D" id="3.40.50.920">
    <property type="match status" value="1"/>
</dbReference>
<dbReference type="Proteomes" id="UP000194139">
    <property type="component" value="Chromosome"/>
</dbReference>
<dbReference type="Pfam" id="PF02779">
    <property type="entry name" value="Transket_pyr"/>
    <property type="match status" value="1"/>
</dbReference>
<dbReference type="PANTHER" id="PTHR43825">
    <property type="entry name" value="PYRUVATE DEHYDROGENASE E1 COMPONENT"/>
    <property type="match status" value="1"/>
</dbReference>
<comment type="similarity">
    <text evidence="2">Belongs to the transketolase family.</text>
</comment>
<evidence type="ECO:0000313" key="6">
    <source>
        <dbReference type="EMBL" id="ARP88634.1"/>
    </source>
</evidence>
<dbReference type="EMBL" id="CP021109">
    <property type="protein sequence ID" value="ARP88634.1"/>
    <property type="molecule type" value="Genomic_DNA"/>
</dbReference>
<dbReference type="InterPro" id="IPR005475">
    <property type="entry name" value="Transketolase-like_Pyr-bd"/>
</dbReference>
<sequence>MTQTQRAAQTPQTATPSAAGAALRSPDSWQYRALNAVTPGLSWLADALIELTRAGHPVVAGSADLQHSNGLARYAAAYPDRYIQFGISEQNMVSVAAGLATTGHMPFVATFASFLALLCCEQIRMDVAYTRLPVRLIGHHTGISLGFYGTSHHATEDISTMRAIAGLTVVSPADGPQLAAAIKASADWPEPIYFRIGRGREPDVYEKGGPFQFGKAVVHATGSDVTLVACGIAVRAALDAAAALRQEGYSIGVIDMPTIKPLDRDAIVLASRQAPLIITIEEHNVMGGLGSAVAEVLAESGAGARLARHGINDEFSLIAPPASLYAHYRLDADGVRQVVLEQIAKHGGKP</sequence>
<dbReference type="FunFam" id="3.40.50.970:FF:000129">
    <property type="entry name" value="Transketolase"/>
    <property type="match status" value="1"/>
</dbReference>
<comment type="cofactor">
    <cofactor evidence="1">
        <name>thiamine diphosphate</name>
        <dbReference type="ChEBI" id="CHEBI:58937"/>
    </cofactor>
</comment>
<dbReference type="InterPro" id="IPR009014">
    <property type="entry name" value="Transketo_C/PFOR_II"/>
</dbReference>
<evidence type="ECO:0000256" key="4">
    <source>
        <dbReference type="SAM" id="MobiDB-lite"/>
    </source>
</evidence>
<evidence type="ECO:0000259" key="5">
    <source>
        <dbReference type="SMART" id="SM00861"/>
    </source>
</evidence>
<dbReference type="SUPFAM" id="SSF52922">
    <property type="entry name" value="TK C-terminal domain-like"/>
    <property type="match status" value="1"/>
</dbReference>
<dbReference type="InterPro" id="IPR051157">
    <property type="entry name" value="PDH/Transketolase"/>
</dbReference>
<dbReference type="InterPro" id="IPR033248">
    <property type="entry name" value="Transketolase_C"/>
</dbReference>
<gene>
    <name evidence="6" type="ORF">CAL13_09575</name>
</gene>
<name>A0A1W6Z614_9BORD</name>
<dbReference type="SMART" id="SM00861">
    <property type="entry name" value="Transket_pyr"/>
    <property type="match status" value="1"/>
</dbReference>
<reference evidence="6 7" key="1">
    <citation type="submission" date="2017-05" db="EMBL/GenBank/DDBJ databases">
        <title>Complete and WGS of Bordetella genogroups.</title>
        <authorList>
            <person name="Spilker T."/>
            <person name="LiPuma J."/>
        </authorList>
    </citation>
    <scope>NUCLEOTIDE SEQUENCE [LARGE SCALE GENOMIC DNA]</scope>
    <source>
        <strain evidence="6 7">AU17164</strain>
    </source>
</reference>
<evidence type="ECO:0000256" key="2">
    <source>
        <dbReference type="ARBA" id="ARBA00007131"/>
    </source>
</evidence>
<feature type="domain" description="Transketolase-like pyrimidine-binding" evidence="5">
    <location>
        <begin position="38"/>
        <end position="203"/>
    </location>
</feature>
<evidence type="ECO:0000256" key="1">
    <source>
        <dbReference type="ARBA" id="ARBA00001964"/>
    </source>
</evidence>
<dbReference type="SUPFAM" id="SSF52518">
    <property type="entry name" value="Thiamin diphosphate-binding fold (THDP-binding)"/>
    <property type="match status" value="1"/>
</dbReference>
<dbReference type="AlphaFoldDB" id="A0A1W6Z614"/>
<dbReference type="CDD" id="cd07033">
    <property type="entry name" value="TPP_PYR_DXS_TK_like"/>
    <property type="match status" value="1"/>
</dbReference>
<organism evidence="6 7">
    <name type="scientific">Bordetella genomosp. 9</name>
    <dbReference type="NCBI Taxonomy" id="1416803"/>
    <lineage>
        <taxon>Bacteria</taxon>
        <taxon>Pseudomonadati</taxon>
        <taxon>Pseudomonadota</taxon>
        <taxon>Betaproteobacteria</taxon>
        <taxon>Burkholderiales</taxon>
        <taxon>Alcaligenaceae</taxon>
        <taxon>Bordetella</taxon>
    </lineage>
</organism>
<dbReference type="Pfam" id="PF02780">
    <property type="entry name" value="Transketolase_C"/>
    <property type="match status" value="1"/>
</dbReference>
<keyword evidence="7" id="KW-1185">Reference proteome</keyword>
<accession>A0A1W6Z614</accession>
<evidence type="ECO:0000313" key="7">
    <source>
        <dbReference type="Proteomes" id="UP000194139"/>
    </source>
</evidence>
<protein>
    <submittedName>
        <fullName evidence="6">Transketolase</fullName>
    </submittedName>
</protein>
<feature type="region of interest" description="Disordered" evidence="4">
    <location>
        <begin position="1"/>
        <end position="21"/>
    </location>
</feature>
<dbReference type="Gene3D" id="3.40.50.970">
    <property type="match status" value="1"/>
</dbReference>
<proteinExistence type="inferred from homology"/>
<evidence type="ECO:0000256" key="3">
    <source>
        <dbReference type="ARBA" id="ARBA00023052"/>
    </source>
</evidence>
<keyword evidence="3" id="KW-0786">Thiamine pyrophosphate</keyword>